<dbReference type="Proteomes" id="UP000008142">
    <property type="component" value="Unassembled WGS sequence"/>
</dbReference>
<name>F0UQF2_AJEC8</name>
<dbReference type="EMBL" id="DS990640">
    <property type="protein sequence ID" value="EGC47942.1"/>
    <property type="molecule type" value="Genomic_DNA"/>
</dbReference>
<feature type="region of interest" description="Disordered" evidence="1">
    <location>
        <begin position="175"/>
        <end position="202"/>
    </location>
</feature>
<accession>F0UQF2</accession>
<organism evidence="3">
    <name type="scientific">Ajellomyces capsulatus (strain H88)</name>
    <name type="common">Darling's disease fungus</name>
    <name type="synonym">Histoplasma capsulatum</name>
    <dbReference type="NCBI Taxonomy" id="544711"/>
    <lineage>
        <taxon>Eukaryota</taxon>
        <taxon>Fungi</taxon>
        <taxon>Dikarya</taxon>
        <taxon>Ascomycota</taxon>
        <taxon>Pezizomycotina</taxon>
        <taxon>Eurotiomycetes</taxon>
        <taxon>Eurotiomycetidae</taxon>
        <taxon>Onygenales</taxon>
        <taxon>Ajellomycetaceae</taxon>
        <taxon>Histoplasma</taxon>
    </lineage>
</organism>
<reference evidence="3" key="1">
    <citation type="submission" date="2008-07" db="EMBL/GenBank/DDBJ databases">
        <title>Annotation of Ajellomyces capsulatus strain H88.</title>
        <authorList>
            <person name="Champion M."/>
            <person name="Cuomo C."/>
            <person name="Ma L.-J."/>
            <person name="Henn M.R."/>
            <person name="Sil A."/>
            <person name="Goldman B."/>
            <person name="Young S.K."/>
            <person name="Kodira C.D."/>
            <person name="Zeng Q."/>
            <person name="Koehrsen M."/>
            <person name="Alvarado L."/>
            <person name="Berlin A."/>
            <person name="Borenstein D."/>
            <person name="Chen Z."/>
            <person name="Engels R."/>
            <person name="Freedman E."/>
            <person name="Gellesch M."/>
            <person name="Goldberg J."/>
            <person name="Griggs A."/>
            <person name="Gujja S."/>
            <person name="Heiman D."/>
            <person name="Hepburn T."/>
            <person name="Howarth C."/>
            <person name="Jen D."/>
            <person name="Larson L."/>
            <person name="Lewis B."/>
            <person name="Mehta T."/>
            <person name="Park D."/>
            <person name="Pearson M."/>
            <person name="Roberts A."/>
            <person name="Saif S."/>
            <person name="Shea T."/>
            <person name="Shenoy N."/>
            <person name="Sisk P."/>
            <person name="Stolte C."/>
            <person name="Sykes S."/>
            <person name="Walk T."/>
            <person name="White J."/>
            <person name="Yandava C."/>
            <person name="Klein B."/>
            <person name="McEwen J.G."/>
            <person name="Puccia R."/>
            <person name="Goldman G.H."/>
            <person name="Felipe M.S."/>
            <person name="Nino-Vega G."/>
            <person name="San-Blas G."/>
            <person name="Taylor J."/>
            <person name="Mendoza L."/>
            <person name="Galagan J."/>
            <person name="Nusbaum C."/>
            <person name="Birren B."/>
        </authorList>
    </citation>
    <scope>NUCLEOTIDE SEQUENCE [LARGE SCALE GENOMIC DNA]</scope>
    <source>
        <strain evidence="3">H88</strain>
    </source>
</reference>
<evidence type="ECO:0000256" key="1">
    <source>
        <dbReference type="SAM" id="MobiDB-lite"/>
    </source>
</evidence>
<sequence length="233" mass="26157">MAKVPADGMTTGLAELSRYDFYGIGWSLAKKTSQHRQQTFFDVYDGSLVLRSKKTKSWSNDHIFVFLFPLVDAFSPSDPRLPQGQTQRRRRWLISNLPRRSQPRIIQANFTTPVTSPDSANSPSKSIISDLFQHTTVLGSFGSSGLNSCLYSSHFHVQILQPLIIAATSRSVANHTDLRPSAPQTPSSQHNHYIAKRERHGDTRGTGRRRWILFLENISPSVIGDHDQTTIIG</sequence>
<dbReference type="HOGENOM" id="CLU_1189610_0_0_1"/>
<feature type="compositionally biased region" description="Polar residues" evidence="1">
    <location>
        <begin position="182"/>
        <end position="191"/>
    </location>
</feature>
<gene>
    <name evidence="2" type="ORF">HCEG_07157</name>
</gene>
<proteinExistence type="predicted"/>
<protein>
    <submittedName>
        <fullName evidence="2">Predicted protein</fullName>
    </submittedName>
</protein>
<evidence type="ECO:0000313" key="3">
    <source>
        <dbReference type="Proteomes" id="UP000008142"/>
    </source>
</evidence>
<evidence type="ECO:0000313" key="2">
    <source>
        <dbReference type="EMBL" id="EGC47942.1"/>
    </source>
</evidence>
<dbReference type="AlphaFoldDB" id="F0UQF2"/>